<name>A0A328TRE8_9GAMM</name>
<gene>
    <name evidence="1" type="ORF">ACZ87_00315</name>
</gene>
<accession>A0A328TRE8</accession>
<sequence length="79" mass="8497">MVLSSKLGNLMIYAIISVKGRADPLGDWHAIGKPTVTIEELVDVPAGENATQQIKDSVDSIVESYSSEGLTTINFFKAD</sequence>
<evidence type="ECO:0000313" key="1">
    <source>
        <dbReference type="EMBL" id="RAP72860.1"/>
    </source>
</evidence>
<reference evidence="1" key="1">
    <citation type="submission" date="2018-04" db="EMBL/GenBank/DDBJ databases">
        <title>Genomes of the Obligate Erwinia dacicola and Facultative Enterobacter sp. OLF Endosymbionts of the Olive Fruit fly, Bactrocera oleae.</title>
        <authorList>
            <person name="Estes A.M."/>
            <person name="Hearn D.J."/>
            <person name="Agarwal S."/>
            <person name="Pierson E.A."/>
            <person name="Dunning-Hotopp J.C."/>
        </authorList>
    </citation>
    <scope>NUCLEOTIDE SEQUENCE [LARGE SCALE GENOMIC DNA]</scope>
    <source>
        <strain evidence="1">Oroville</strain>
    </source>
</reference>
<dbReference type="AlphaFoldDB" id="A0A328TRE8"/>
<comment type="caution">
    <text evidence="1">The sequence shown here is derived from an EMBL/GenBank/DDBJ whole genome shotgun (WGS) entry which is preliminary data.</text>
</comment>
<protein>
    <submittedName>
        <fullName evidence="1">Uncharacterized protein</fullName>
    </submittedName>
</protein>
<dbReference type="Proteomes" id="UP000244334">
    <property type="component" value="Unassembled WGS sequence"/>
</dbReference>
<proteinExistence type="predicted"/>
<dbReference type="EMBL" id="LJAM02000009">
    <property type="protein sequence ID" value="RAP72860.1"/>
    <property type="molecule type" value="Genomic_DNA"/>
</dbReference>
<organism evidence="1 2">
    <name type="scientific">Candidatus Erwinia dacicola</name>
    <dbReference type="NCBI Taxonomy" id="252393"/>
    <lineage>
        <taxon>Bacteria</taxon>
        <taxon>Pseudomonadati</taxon>
        <taxon>Pseudomonadota</taxon>
        <taxon>Gammaproteobacteria</taxon>
        <taxon>Enterobacterales</taxon>
        <taxon>Erwiniaceae</taxon>
        <taxon>Erwinia</taxon>
    </lineage>
</organism>
<keyword evidence="2" id="KW-1185">Reference proteome</keyword>
<evidence type="ECO:0000313" key="2">
    <source>
        <dbReference type="Proteomes" id="UP000244334"/>
    </source>
</evidence>